<accession>A0A1V9XQ05</accession>
<dbReference type="AlphaFoldDB" id="A0A1V9XQ05"/>
<evidence type="ECO:0000313" key="2">
    <source>
        <dbReference type="Proteomes" id="UP000192247"/>
    </source>
</evidence>
<protein>
    <submittedName>
        <fullName evidence="1">Uncharacterized protein</fullName>
    </submittedName>
</protein>
<gene>
    <name evidence="1" type="ORF">BIW11_03264</name>
</gene>
<evidence type="ECO:0000313" key="1">
    <source>
        <dbReference type="EMBL" id="OQR75428.1"/>
    </source>
</evidence>
<sequence>MMFLRRIVCVANAARLQSSQATPPPVVKVDISSNRYGA</sequence>
<organism evidence="1 2">
    <name type="scientific">Tropilaelaps mercedesae</name>
    <dbReference type="NCBI Taxonomy" id="418985"/>
    <lineage>
        <taxon>Eukaryota</taxon>
        <taxon>Metazoa</taxon>
        <taxon>Ecdysozoa</taxon>
        <taxon>Arthropoda</taxon>
        <taxon>Chelicerata</taxon>
        <taxon>Arachnida</taxon>
        <taxon>Acari</taxon>
        <taxon>Parasitiformes</taxon>
        <taxon>Mesostigmata</taxon>
        <taxon>Gamasina</taxon>
        <taxon>Dermanyssoidea</taxon>
        <taxon>Laelapidae</taxon>
        <taxon>Tropilaelaps</taxon>
    </lineage>
</organism>
<comment type="caution">
    <text evidence="1">The sequence shown here is derived from an EMBL/GenBank/DDBJ whole genome shotgun (WGS) entry which is preliminary data.</text>
</comment>
<name>A0A1V9XQ05_9ACAR</name>
<keyword evidence="2" id="KW-1185">Reference proteome</keyword>
<proteinExistence type="predicted"/>
<dbReference type="EMBL" id="MNPL01006377">
    <property type="protein sequence ID" value="OQR75428.1"/>
    <property type="molecule type" value="Genomic_DNA"/>
</dbReference>
<reference evidence="1 2" key="1">
    <citation type="journal article" date="2017" name="Gigascience">
        <title>Draft genome of the honey bee ectoparasitic mite, Tropilaelaps mercedesae, is shaped by the parasitic life history.</title>
        <authorList>
            <person name="Dong X."/>
            <person name="Armstrong S.D."/>
            <person name="Xia D."/>
            <person name="Makepeace B.L."/>
            <person name="Darby A.C."/>
            <person name="Kadowaki T."/>
        </authorList>
    </citation>
    <scope>NUCLEOTIDE SEQUENCE [LARGE SCALE GENOMIC DNA]</scope>
    <source>
        <strain evidence="1">Wuxi-XJTLU</strain>
    </source>
</reference>
<dbReference type="Proteomes" id="UP000192247">
    <property type="component" value="Unassembled WGS sequence"/>
</dbReference>
<dbReference type="InParanoid" id="A0A1V9XQ05"/>